<dbReference type="EMBL" id="JABFOF010000008">
    <property type="protein sequence ID" value="KAG2385182.1"/>
    <property type="molecule type" value="Genomic_DNA"/>
</dbReference>
<organism evidence="1 2">
    <name type="scientific">Phaseolus angularis</name>
    <name type="common">Azuki bean</name>
    <name type="synonym">Vigna angularis</name>
    <dbReference type="NCBI Taxonomy" id="3914"/>
    <lineage>
        <taxon>Eukaryota</taxon>
        <taxon>Viridiplantae</taxon>
        <taxon>Streptophyta</taxon>
        <taxon>Embryophyta</taxon>
        <taxon>Tracheophyta</taxon>
        <taxon>Spermatophyta</taxon>
        <taxon>Magnoliopsida</taxon>
        <taxon>eudicotyledons</taxon>
        <taxon>Gunneridae</taxon>
        <taxon>Pentapetalae</taxon>
        <taxon>rosids</taxon>
        <taxon>fabids</taxon>
        <taxon>Fabales</taxon>
        <taxon>Fabaceae</taxon>
        <taxon>Papilionoideae</taxon>
        <taxon>50 kb inversion clade</taxon>
        <taxon>NPAAA clade</taxon>
        <taxon>indigoferoid/millettioid clade</taxon>
        <taxon>Phaseoleae</taxon>
        <taxon>Vigna</taxon>
    </lineage>
</organism>
<evidence type="ECO:0000313" key="2">
    <source>
        <dbReference type="Proteomes" id="UP000743370"/>
    </source>
</evidence>
<accession>A0A8T0JX22</accession>
<name>A0A8T0JX22_PHAAN</name>
<dbReference type="Proteomes" id="UP000743370">
    <property type="component" value="Unassembled WGS sequence"/>
</dbReference>
<sequence>MRDRVVRALRKSVRMDHKHTHVHTTPLAFALTVSCFLCIALPRSHSQPSPPLCDEQSYMCTIKVSGILDPVWKQIPPSQCIGADPSPQLSCSAPYESQNFTLKKVNHTTHTMTVVPTHTVNDVCSTDFVYIYDNLNNSLLQHYESVHNVIVFLDDCPFYISNFTLRQVNCRDAAFYFGEENEMLHKVLESLKDYCKRWLLVPIAAPLDDYDHKGDGAEVLKEVLELPNYCMTHV</sequence>
<proteinExistence type="predicted"/>
<evidence type="ECO:0008006" key="3">
    <source>
        <dbReference type="Google" id="ProtNLM"/>
    </source>
</evidence>
<dbReference type="AlphaFoldDB" id="A0A8T0JX22"/>
<reference evidence="1 2" key="1">
    <citation type="submission" date="2020-05" db="EMBL/GenBank/DDBJ databases">
        <title>Vigna angularis (adzuki bean) Var. LongXiaoDou No. 4 denovo assembly.</title>
        <authorList>
            <person name="Xiang H."/>
        </authorList>
    </citation>
    <scope>NUCLEOTIDE SEQUENCE [LARGE SCALE GENOMIC DNA]</scope>
    <source>
        <tissue evidence="1">Leaf</tissue>
    </source>
</reference>
<gene>
    <name evidence="1" type="ORF">HKW66_Vig0122740</name>
</gene>
<protein>
    <recommendedName>
        <fullName evidence="3">Wall-associated receptor kinase galacturonan-binding domain-containing protein</fullName>
    </recommendedName>
</protein>
<evidence type="ECO:0000313" key="1">
    <source>
        <dbReference type="EMBL" id="KAG2385182.1"/>
    </source>
</evidence>
<dbReference type="PROSITE" id="PS51257">
    <property type="entry name" value="PROKAR_LIPOPROTEIN"/>
    <property type="match status" value="1"/>
</dbReference>
<comment type="caution">
    <text evidence="1">The sequence shown here is derived from an EMBL/GenBank/DDBJ whole genome shotgun (WGS) entry which is preliminary data.</text>
</comment>